<dbReference type="InterPro" id="IPR050368">
    <property type="entry name" value="ClC-type_chloride_channel"/>
</dbReference>
<name>A0A345ZZ07_9HYPH</name>
<dbReference type="OrthoDB" id="9814803at2"/>
<sequence>MRWFSPKLEKPPSRPFEVPHRLRAIVRARESSIILLAVVAGVTGGLVIAAMSELVGLMHTLLFRIGPGERLSAQSSINPLYAVLVPSIGGLLFGIVAAYIARRRGTEVDPIEANALHGGRMSIRGSLIVAAQTIWSSGIGASVGLEAGYTQLASGISSGLGRAFRLRRSDMRVLVGCGAAAAIAGAFGAPLGGAFYAFELVIGTYSIASLAPVGVASLVGFLTAQAFSPFPFGIESKAIAVVGVRDVLIAAGVGLLAAIIGIAIMRGVAACERLYVRLKVPSQYRPAIGGTLVGLMALVTPHIMASGHGALHLAGLIKLPITMLATIFVLKALASIISLGSGFRGGLFFASLLLGALGGQLFASGLALVLPNATVDPDVYAIIGLCALSVSVIGGPLTMTFIALEATGDLWLATAVLIAAIVSMQVTREFFGYSFATWRFHLRGETIRSAADVGWIRDLTVGQMMRADVRTSPVETPVSAFREAFPIGSTNQVIAVDEDGRYAGMVLVAEAHAPELGATVSLRDILHHKDHVLLPQMTAQEAISAFDRFEAEALPVVDSSERRQVLGLLSEAHALRRYSDASERQRRELLGEV</sequence>
<dbReference type="Proteomes" id="UP000254889">
    <property type="component" value="Chromosome"/>
</dbReference>
<evidence type="ECO:0000256" key="10">
    <source>
        <dbReference type="SAM" id="Phobius"/>
    </source>
</evidence>
<reference evidence="11 12" key="1">
    <citation type="submission" date="2018-07" db="EMBL/GenBank/DDBJ databases">
        <authorList>
            <person name="Quirk P.G."/>
            <person name="Krulwich T.A."/>
        </authorList>
    </citation>
    <scope>NUCLEOTIDE SEQUENCE [LARGE SCALE GENOMIC DNA]</scope>
    <source>
        <strain evidence="11 12">CC-BB4</strain>
    </source>
</reference>
<evidence type="ECO:0000313" key="11">
    <source>
        <dbReference type="EMBL" id="AXK82154.1"/>
    </source>
</evidence>
<dbReference type="PANTHER" id="PTHR43427:SF6">
    <property type="entry name" value="CHLORIDE CHANNEL PROTEIN CLC-E"/>
    <property type="match status" value="1"/>
</dbReference>
<evidence type="ECO:0000256" key="6">
    <source>
        <dbReference type="ARBA" id="ARBA00023136"/>
    </source>
</evidence>
<evidence type="ECO:0000313" key="12">
    <source>
        <dbReference type="Proteomes" id="UP000254889"/>
    </source>
</evidence>
<dbReference type="SUPFAM" id="SSF81340">
    <property type="entry name" value="Clc chloride channel"/>
    <property type="match status" value="1"/>
</dbReference>
<keyword evidence="2" id="KW-0813">Transport</keyword>
<feature type="transmembrane region" description="Helical" evidence="10">
    <location>
        <begin position="33"/>
        <end position="59"/>
    </location>
</feature>
<evidence type="ECO:0000256" key="1">
    <source>
        <dbReference type="ARBA" id="ARBA00004141"/>
    </source>
</evidence>
<keyword evidence="6 10" id="KW-0472">Membrane</keyword>
<dbReference type="Gene3D" id="1.10.3080.10">
    <property type="entry name" value="Clc chloride channel"/>
    <property type="match status" value="1"/>
</dbReference>
<dbReference type="GO" id="GO:0034707">
    <property type="term" value="C:chloride channel complex"/>
    <property type="evidence" value="ECO:0007669"/>
    <property type="project" value="UniProtKB-KW"/>
</dbReference>
<feature type="transmembrane region" description="Helical" evidence="10">
    <location>
        <begin position="410"/>
        <end position="431"/>
    </location>
</feature>
<feature type="transmembrane region" description="Helical" evidence="10">
    <location>
        <begin position="346"/>
        <end position="370"/>
    </location>
</feature>
<feature type="transmembrane region" description="Helical" evidence="10">
    <location>
        <begin position="316"/>
        <end position="340"/>
    </location>
</feature>
<evidence type="ECO:0000256" key="9">
    <source>
        <dbReference type="ARBA" id="ARBA00023303"/>
    </source>
</evidence>
<keyword evidence="12" id="KW-1185">Reference proteome</keyword>
<keyword evidence="4 10" id="KW-1133">Transmembrane helix</keyword>
<comment type="subcellular location">
    <subcellularLocation>
        <location evidence="1">Membrane</location>
        <topology evidence="1">Multi-pass membrane protein</topology>
    </subcellularLocation>
</comment>
<evidence type="ECO:0000256" key="7">
    <source>
        <dbReference type="ARBA" id="ARBA00023173"/>
    </source>
</evidence>
<keyword evidence="9" id="KW-0407">Ion channel</keyword>
<dbReference type="CDD" id="cd00400">
    <property type="entry name" value="Voltage_gated_ClC"/>
    <property type="match status" value="1"/>
</dbReference>
<dbReference type="GO" id="GO:0005254">
    <property type="term" value="F:chloride channel activity"/>
    <property type="evidence" value="ECO:0007669"/>
    <property type="project" value="UniProtKB-KW"/>
</dbReference>
<dbReference type="PANTHER" id="PTHR43427">
    <property type="entry name" value="CHLORIDE CHANNEL PROTEIN CLC-E"/>
    <property type="match status" value="1"/>
</dbReference>
<gene>
    <name evidence="11" type="ORF">DW352_17445</name>
</gene>
<evidence type="ECO:0000256" key="3">
    <source>
        <dbReference type="ARBA" id="ARBA00022692"/>
    </source>
</evidence>
<evidence type="ECO:0000256" key="2">
    <source>
        <dbReference type="ARBA" id="ARBA00022448"/>
    </source>
</evidence>
<dbReference type="SUPFAM" id="SSF54631">
    <property type="entry name" value="CBS-domain pair"/>
    <property type="match status" value="1"/>
</dbReference>
<protein>
    <submittedName>
        <fullName evidence="11">Chloride channel protein</fullName>
    </submittedName>
</protein>
<feature type="transmembrane region" description="Helical" evidence="10">
    <location>
        <begin position="173"/>
        <end position="198"/>
    </location>
</feature>
<organism evidence="11 12">
    <name type="scientific">Pseudolabrys taiwanensis</name>
    <dbReference type="NCBI Taxonomy" id="331696"/>
    <lineage>
        <taxon>Bacteria</taxon>
        <taxon>Pseudomonadati</taxon>
        <taxon>Pseudomonadota</taxon>
        <taxon>Alphaproteobacteria</taxon>
        <taxon>Hyphomicrobiales</taxon>
        <taxon>Xanthobacteraceae</taxon>
        <taxon>Pseudolabrys</taxon>
    </lineage>
</organism>
<dbReference type="Pfam" id="PF00654">
    <property type="entry name" value="Voltage_CLC"/>
    <property type="match status" value="1"/>
</dbReference>
<dbReference type="InterPro" id="IPR014743">
    <property type="entry name" value="Cl-channel_core"/>
</dbReference>
<feature type="transmembrane region" description="Helical" evidence="10">
    <location>
        <begin position="382"/>
        <end position="404"/>
    </location>
</feature>
<proteinExistence type="predicted"/>
<evidence type="ECO:0000256" key="5">
    <source>
        <dbReference type="ARBA" id="ARBA00023065"/>
    </source>
</evidence>
<keyword evidence="8" id="KW-0868">Chloride</keyword>
<keyword evidence="7" id="KW-0869">Chloride channel</keyword>
<feature type="transmembrane region" description="Helical" evidence="10">
    <location>
        <begin position="204"/>
        <end position="227"/>
    </location>
</feature>
<evidence type="ECO:0000256" key="8">
    <source>
        <dbReference type="ARBA" id="ARBA00023214"/>
    </source>
</evidence>
<dbReference type="InterPro" id="IPR001807">
    <property type="entry name" value="ClC"/>
</dbReference>
<accession>A0A345ZZ07</accession>
<dbReference type="EMBL" id="CP031417">
    <property type="protein sequence ID" value="AXK82154.1"/>
    <property type="molecule type" value="Genomic_DNA"/>
</dbReference>
<dbReference type="PRINTS" id="PR00762">
    <property type="entry name" value="CLCHANNEL"/>
</dbReference>
<keyword evidence="3 10" id="KW-0812">Transmembrane</keyword>
<dbReference type="InterPro" id="IPR046342">
    <property type="entry name" value="CBS_dom_sf"/>
</dbReference>
<feature type="transmembrane region" description="Helical" evidence="10">
    <location>
        <begin position="239"/>
        <end position="264"/>
    </location>
</feature>
<dbReference type="AlphaFoldDB" id="A0A345ZZ07"/>
<feature type="transmembrane region" description="Helical" evidence="10">
    <location>
        <begin position="79"/>
        <end position="101"/>
    </location>
</feature>
<dbReference type="RefSeq" id="WP_115692533.1">
    <property type="nucleotide sequence ID" value="NZ_CP031417.1"/>
</dbReference>
<evidence type="ECO:0000256" key="4">
    <source>
        <dbReference type="ARBA" id="ARBA00022989"/>
    </source>
</evidence>
<dbReference type="Gene3D" id="3.10.580.10">
    <property type="entry name" value="CBS-domain"/>
    <property type="match status" value="1"/>
</dbReference>
<keyword evidence="5" id="KW-0406">Ion transport</keyword>
<dbReference type="KEGG" id="ptaw:DW352_17445"/>
<feature type="transmembrane region" description="Helical" evidence="10">
    <location>
        <begin position="284"/>
        <end position="304"/>
    </location>
</feature>